<protein>
    <submittedName>
        <fullName evidence="2">Uncharacterized protein</fullName>
    </submittedName>
</protein>
<dbReference type="EMBL" id="RJSF01000040">
    <property type="protein sequence ID" value="RNM13613.1"/>
    <property type="molecule type" value="Genomic_DNA"/>
</dbReference>
<dbReference type="Proteomes" id="UP000279994">
    <property type="component" value="Unassembled WGS sequence"/>
</dbReference>
<keyword evidence="3" id="KW-1185">Reference proteome</keyword>
<comment type="caution">
    <text evidence="2">The sequence shown here is derived from an EMBL/GenBank/DDBJ whole genome shotgun (WGS) entry which is preliminary data.</text>
</comment>
<name>A0A3N0GMC5_9ACTN</name>
<proteinExistence type="predicted"/>
<organism evidence="2 3">
    <name type="scientific">Nocardioides pocheonensis</name>
    <dbReference type="NCBI Taxonomy" id="661485"/>
    <lineage>
        <taxon>Bacteria</taxon>
        <taxon>Bacillati</taxon>
        <taxon>Actinomycetota</taxon>
        <taxon>Actinomycetes</taxon>
        <taxon>Propionibacteriales</taxon>
        <taxon>Nocardioidaceae</taxon>
        <taxon>Nocardioides</taxon>
    </lineage>
</organism>
<dbReference type="PROSITE" id="PS51257">
    <property type="entry name" value="PROKAR_LIPOPROTEIN"/>
    <property type="match status" value="1"/>
</dbReference>
<keyword evidence="1" id="KW-0812">Transmembrane</keyword>
<gene>
    <name evidence="2" type="ORF">EFL26_11450</name>
</gene>
<reference evidence="2 3" key="1">
    <citation type="submission" date="2018-11" db="EMBL/GenBank/DDBJ databases">
        <authorList>
            <person name="Li F."/>
        </authorList>
    </citation>
    <scope>NUCLEOTIDE SEQUENCE [LARGE SCALE GENOMIC DNA]</scope>
    <source>
        <strain evidence="2 3">Gsoil 818</strain>
    </source>
</reference>
<evidence type="ECO:0000313" key="2">
    <source>
        <dbReference type="EMBL" id="RNM13613.1"/>
    </source>
</evidence>
<dbReference type="AlphaFoldDB" id="A0A3N0GMC5"/>
<keyword evidence="1" id="KW-0472">Membrane</keyword>
<accession>A0A3N0GMC5</accession>
<feature type="transmembrane region" description="Helical" evidence="1">
    <location>
        <begin position="80"/>
        <end position="103"/>
    </location>
</feature>
<keyword evidence="1" id="KW-1133">Transmembrane helix</keyword>
<sequence length="111" mass="12123">MRDALNRLIPGVIFGGAGVALIWYVASSCLQWKRTGSMRVSVSLSWSPLGEWAPLARLFRSALSQRDEPAKSRELRSASAVISFLGVCVVVATVLLIVGYHYLRFGHGFGN</sequence>
<evidence type="ECO:0000256" key="1">
    <source>
        <dbReference type="SAM" id="Phobius"/>
    </source>
</evidence>
<evidence type="ECO:0000313" key="3">
    <source>
        <dbReference type="Proteomes" id="UP000279994"/>
    </source>
</evidence>
<feature type="transmembrane region" description="Helical" evidence="1">
    <location>
        <begin position="7"/>
        <end position="26"/>
    </location>
</feature>